<dbReference type="AlphaFoldDB" id="A0A6J4T8Y2"/>
<accession>A0A6J4T8Y2</accession>
<protein>
    <submittedName>
        <fullName evidence="1">Uncharacterized protein</fullName>
    </submittedName>
</protein>
<proteinExistence type="predicted"/>
<organism evidence="1">
    <name type="scientific">uncultured Sphingomonadaceae bacterium</name>
    <dbReference type="NCBI Taxonomy" id="169976"/>
    <lineage>
        <taxon>Bacteria</taxon>
        <taxon>Pseudomonadati</taxon>
        <taxon>Pseudomonadota</taxon>
        <taxon>Alphaproteobacteria</taxon>
        <taxon>Sphingomonadales</taxon>
        <taxon>Sphingomonadaceae</taxon>
        <taxon>environmental samples</taxon>
    </lineage>
</organism>
<feature type="non-terminal residue" evidence="1">
    <location>
        <position position="28"/>
    </location>
</feature>
<name>A0A6J4T8Y2_9SPHN</name>
<dbReference type="EMBL" id="CADCVX010000365">
    <property type="protein sequence ID" value="CAA9517115.1"/>
    <property type="molecule type" value="Genomic_DNA"/>
</dbReference>
<gene>
    <name evidence="1" type="ORF">AVDCRST_MAG91-1986</name>
</gene>
<reference evidence="1" key="1">
    <citation type="submission" date="2020-02" db="EMBL/GenBank/DDBJ databases">
        <authorList>
            <person name="Meier V. D."/>
        </authorList>
    </citation>
    <scope>NUCLEOTIDE SEQUENCE</scope>
    <source>
        <strain evidence="1">AVDCRST_MAG91</strain>
    </source>
</reference>
<evidence type="ECO:0000313" key="1">
    <source>
        <dbReference type="EMBL" id="CAA9517115.1"/>
    </source>
</evidence>
<sequence length="28" mass="3114">MIDIVHASLKLTANPARVVVRSYYIPAD</sequence>